<feature type="non-terminal residue" evidence="1">
    <location>
        <position position="1"/>
    </location>
</feature>
<evidence type="ECO:0000313" key="1">
    <source>
        <dbReference type="EMBL" id="KYN45022.1"/>
    </source>
</evidence>
<dbReference type="EMBL" id="KQ981200">
    <property type="protein sequence ID" value="KYN45022.1"/>
    <property type="molecule type" value="Genomic_DNA"/>
</dbReference>
<sequence length="91" mass="10484">LLEKHDIVSASAKIGRGCSRFYRREAISRVTSRHLQINGPVDGNRLILHHLPLERTVARSTWPAATLNLARRHRHFEPFKWKPPGCFFSNS</sequence>
<organism evidence="1 2">
    <name type="scientific">Trachymyrmex septentrionalis</name>
    <dbReference type="NCBI Taxonomy" id="34720"/>
    <lineage>
        <taxon>Eukaryota</taxon>
        <taxon>Metazoa</taxon>
        <taxon>Ecdysozoa</taxon>
        <taxon>Arthropoda</taxon>
        <taxon>Hexapoda</taxon>
        <taxon>Insecta</taxon>
        <taxon>Pterygota</taxon>
        <taxon>Neoptera</taxon>
        <taxon>Endopterygota</taxon>
        <taxon>Hymenoptera</taxon>
        <taxon>Apocrita</taxon>
        <taxon>Aculeata</taxon>
        <taxon>Formicoidea</taxon>
        <taxon>Formicidae</taxon>
        <taxon>Myrmicinae</taxon>
        <taxon>Trachymyrmex</taxon>
    </lineage>
</organism>
<evidence type="ECO:0000313" key="2">
    <source>
        <dbReference type="Proteomes" id="UP000078541"/>
    </source>
</evidence>
<protein>
    <submittedName>
        <fullName evidence="1">Uncharacterized protein</fullName>
    </submittedName>
</protein>
<keyword evidence="2" id="KW-1185">Reference proteome</keyword>
<proteinExistence type="predicted"/>
<gene>
    <name evidence="1" type="ORF">ALC56_00496</name>
</gene>
<reference evidence="1 2" key="1">
    <citation type="submission" date="2016-03" db="EMBL/GenBank/DDBJ databases">
        <title>Trachymyrmex septentrionalis WGS genome.</title>
        <authorList>
            <person name="Nygaard S."/>
            <person name="Hu H."/>
            <person name="Boomsma J."/>
            <person name="Zhang G."/>
        </authorList>
    </citation>
    <scope>NUCLEOTIDE SEQUENCE [LARGE SCALE GENOMIC DNA]</scope>
    <source>
        <strain evidence="1">Tsep2-gDNA-1</strain>
        <tissue evidence="1">Whole body</tissue>
    </source>
</reference>
<dbReference type="AlphaFoldDB" id="A0A195FXI4"/>
<dbReference type="Proteomes" id="UP000078541">
    <property type="component" value="Unassembled WGS sequence"/>
</dbReference>
<name>A0A195FXI4_9HYME</name>
<accession>A0A195FXI4</accession>